<proteinExistence type="predicted"/>
<evidence type="ECO:0000313" key="4">
    <source>
        <dbReference type="EMBL" id="KAF9884983.1"/>
    </source>
</evidence>
<sequence>MHHIIKNQFQEEALQWIKQIPKIQVGWSQCLQALEGHSDRVRSVTFRPDGKMLASASGDKTIRLWDPITGQCLQTLEGHSEWVRSVTFQPDGKMLASASDDKTIRLWDPITGQCLQTLEGHSGWVRSVTFQPD</sequence>
<dbReference type="Proteomes" id="UP001194746">
    <property type="component" value="Unassembled WGS sequence"/>
</dbReference>
<organism evidence="4 5">
    <name type="scientific">Aspergillus nanangensis</name>
    <dbReference type="NCBI Taxonomy" id="2582783"/>
    <lineage>
        <taxon>Eukaryota</taxon>
        <taxon>Fungi</taxon>
        <taxon>Dikarya</taxon>
        <taxon>Ascomycota</taxon>
        <taxon>Pezizomycotina</taxon>
        <taxon>Eurotiomycetes</taxon>
        <taxon>Eurotiomycetidae</taxon>
        <taxon>Eurotiales</taxon>
        <taxon>Aspergillaceae</taxon>
        <taxon>Aspergillus</taxon>
        <taxon>Aspergillus subgen. Circumdati</taxon>
    </lineage>
</organism>
<evidence type="ECO:0000256" key="2">
    <source>
        <dbReference type="ARBA" id="ARBA00022737"/>
    </source>
</evidence>
<protein>
    <submittedName>
        <fullName evidence="4">Uncharacterized protein</fullName>
    </submittedName>
</protein>
<comment type="caution">
    <text evidence="4">The sequence shown here is derived from an EMBL/GenBank/DDBJ whole genome shotgun (WGS) entry which is preliminary data.</text>
</comment>
<reference evidence="4" key="2">
    <citation type="submission" date="2020-02" db="EMBL/GenBank/DDBJ databases">
        <authorList>
            <person name="Gilchrist C.L.M."/>
            <person name="Chooi Y.-H."/>
        </authorList>
    </citation>
    <scope>NUCLEOTIDE SEQUENCE</scope>
    <source>
        <strain evidence="4">MST-FP2251</strain>
    </source>
</reference>
<dbReference type="InterPro" id="IPR036322">
    <property type="entry name" value="WD40_repeat_dom_sf"/>
</dbReference>
<dbReference type="PANTHER" id="PTHR19848:SF8">
    <property type="entry name" value="F-BOX AND WD REPEAT DOMAIN CONTAINING 7"/>
    <property type="match status" value="1"/>
</dbReference>
<feature type="repeat" description="WD" evidence="3">
    <location>
        <begin position="76"/>
        <end position="117"/>
    </location>
</feature>
<keyword evidence="1 3" id="KW-0853">WD repeat</keyword>
<feature type="non-terminal residue" evidence="4">
    <location>
        <position position="133"/>
    </location>
</feature>
<evidence type="ECO:0000256" key="1">
    <source>
        <dbReference type="ARBA" id="ARBA00022574"/>
    </source>
</evidence>
<dbReference type="SMART" id="SM00320">
    <property type="entry name" value="WD40"/>
    <property type="match status" value="2"/>
</dbReference>
<dbReference type="PANTHER" id="PTHR19848">
    <property type="entry name" value="WD40 REPEAT PROTEIN"/>
    <property type="match status" value="1"/>
</dbReference>
<name>A0AAD4GR29_ASPNN</name>
<evidence type="ECO:0000313" key="5">
    <source>
        <dbReference type="Proteomes" id="UP001194746"/>
    </source>
</evidence>
<dbReference type="AlphaFoldDB" id="A0AAD4GR29"/>
<gene>
    <name evidence="4" type="ORF">FE257_000893</name>
</gene>
<reference evidence="4" key="1">
    <citation type="journal article" date="2019" name="Beilstein J. Org. Chem.">
        <title>Nanangenines: drimane sesquiterpenoids as the dominant metabolite cohort of a novel Australian fungus, Aspergillus nanangensis.</title>
        <authorList>
            <person name="Lacey H.J."/>
            <person name="Gilchrist C.L.M."/>
            <person name="Crombie A."/>
            <person name="Kalaitzis J.A."/>
            <person name="Vuong D."/>
            <person name="Rutledge P.J."/>
            <person name="Turner P."/>
            <person name="Pitt J.I."/>
            <person name="Lacey E."/>
            <person name="Chooi Y.H."/>
            <person name="Piggott A.M."/>
        </authorList>
    </citation>
    <scope>NUCLEOTIDE SEQUENCE</scope>
    <source>
        <strain evidence="4">MST-FP2251</strain>
    </source>
</reference>
<dbReference type="PROSITE" id="PS50082">
    <property type="entry name" value="WD_REPEATS_2"/>
    <property type="match status" value="2"/>
</dbReference>
<dbReference type="SUPFAM" id="SSF50978">
    <property type="entry name" value="WD40 repeat-like"/>
    <property type="match status" value="1"/>
</dbReference>
<dbReference type="InterPro" id="IPR015943">
    <property type="entry name" value="WD40/YVTN_repeat-like_dom_sf"/>
</dbReference>
<dbReference type="Gene3D" id="2.130.10.10">
    <property type="entry name" value="YVTN repeat-like/Quinoprotein amine dehydrogenase"/>
    <property type="match status" value="1"/>
</dbReference>
<dbReference type="EMBL" id="VCAU01000107">
    <property type="protein sequence ID" value="KAF9884983.1"/>
    <property type="molecule type" value="Genomic_DNA"/>
</dbReference>
<dbReference type="Pfam" id="PF00400">
    <property type="entry name" value="WD40"/>
    <property type="match status" value="3"/>
</dbReference>
<keyword evidence="2" id="KW-0677">Repeat</keyword>
<keyword evidence="5" id="KW-1185">Reference proteome</keyword>
<dbReference type="CDD" id="cd00200">
    <property type="entry name" value="WD40"/>
    <property type="match status" value="1"/>
</dbReference>
<feature type="repeat" description="WD" evidence="3">
    <location>
        <begin position="34"/>
        <end position="75"/>
    </location>
</feature>
<accession>A0AAD4GR29</accession>
<dbReference type="InterPro" id="IPR001680">
    <property type="entry name" value="WD40_rpt"/>
</dbReference>
<evidence type="ECO:0000256" key="3">
    <source>
        <dbReference type="PROSITE-ProRule" id="PRU00221"/>
    </source>
</evidence>
<dbReference type="PROSITE" id="PS50294">
    <property type="entry name" value="WD_REPEATS_REGION"/>
    <property type="match status" value="2"/>
</dbReference>